<keyword evidence="4" id="KW-1185">Reference proteome</keyword>
<evidence type="ECO:0000256" key="2">
    <source>
        <dbReference type="ARBA" id="ARBA00022525"/>
    </source>
</evidence>
<dbReference type="Proteomes" id="UP000659388">
    <property type="component" value="Unassembled WGS sequence"/>
</dbReference>
<dbReference type="PANTHER" id="PTHR10009:SF18">
    <property type="entry name" value="PROTEIN YELLOW-LIKE PROTEIN"/>
    <property type="match status" value="1"/>
</dbReference>
<dbReference type="AlphaFoldDB" id="A0A937F779"/>
<name>A0A937F779_9BACT</name>
<dbReference type="SUPFAM" id="SSF63829">
    <property type="entry name" value="Calcium-dependent phosphotriesterase"/>
    <property type="match status" value="1"/>
</dbReference>
<evidence type="ECO:0008006" key="5">
    <source>
        <dbReference type="Google" id="ProtNLM"/>
    </source>
</evidence>
<dbReference type="EMBL" id="JAESIY010000008">
    <property type="protein sequence ID" value="MBL3657636.1"/>
    <property type="molecule type" value="Genomic_DNA"/>
</dbReference>
<evidence type="ECO:0000313" key="3">
    <source>
        <dbReference type="EMBL" id="MBL3657636.1"/>
    </source>
</evidence>
<dbReference type="InterPro" id="IPR011042">
    <property type="entry name" value="6-blade_b-propeller_TolB-like"/>
</dbReference>
<organism evidence="3 4">
    <name type="scientific">Fulvivirga sediminis</name>
    <dbReference type="NCBI Taxonomy" id="2803949"/>
    <lineage>
        <taxon>Bacteria</taxon>
        <taxon>Pseudomonadati</taxon>
        <taxon>Bacteroidota</taxon>
        <taxon>Cytophagia</taxon>
        <taxon>Cytophagales</taxon>
        <taxon>Fulvivirgaceae</taxon>
        <taxon>Fulvivirga</taxon>
    </lineage>
</organism>
<gene>
    <name evidence="3" type="ORF">JL102_15915</name>
</gene>
<sequence>MDNKKSTYLNYGLGLALGLATFFGGCSPEKKEASEEPAEDTITEDSVKHEESFVQVAEFEGQQVTGVTVTDHGRIFVNFPRWRENVKYAVREVSDDGSSTPYPNEEWNQWEIGGEQSDSVFIAVQSVVAKGDKLYVLDTRNVQFKGVLSTPRIFVFDLNTNQLADIFLLSEEAYHSDSYTNDLRIDEKNQMIYMTDSGHAGLILYNMATGESKRVLDNHESTSAEVDHLTIDGKQWERAVSSDGIALDEAKGLLYYHALSGYSLYQVPTDVLINGSEEEIEAAVVEVMDTSAPDGMILGADGNLYLADLEHHKINYVTPEKEMKTLYEGDKVRWADTFSIYNGYLFYTNSRLHEVNGEVDKMTFSLNKVKL</sequence>
<dbReference type="InterPro" id="IPR017996">
    <property type="entry name" value="MRJP/yellow-related"/>
</dbReference>
<dbReference type="RefSeq" id="WP_202245418.1">
    <property type="nucleotide sequence ID" value="NZ_JAESIY010000008.1"/>
</dbReference>
<evidence type="ECO:0000256" key="1">
    <source>
        <dbReference type="ARBA" id="ARBA00004613"/>
    </source>
</evidence>
<dbReference type="PROSITE" id="PS51257">
    <property type="entry name" value="PROKAR_LIPOPROTEIN"/>
    <property type="match status" value="1"/>
</dbReference>
<comment type="caution">
    <text evidence="3">The sequence shown here is derived from an EMBL/GenBank/DDBJ whole genome shotgun (WGS) entry which is preliminary data.</text>
</comment>
<dbReference type="GO" id="GO:0005576">
    <property type="term" value="C:extracellular region"/>
    <property type="evidence" value="ECO:0007669"/>
    <property type="project" value="UniProtKB-SubCell"/>
</dbReference>
<keyword evidence="2" id="KW-0964">Secreted</keyword>
<dbReference type="Pfam" id="PF03022">
    <property type="entry name" value="MRJP"/>
    <property type="match status" value="1"/>
</dbReference>
<evidence type="ECO:0000313" key="4">
    <source>
        <dbReference type="Proteomes" id="UP000659388"/>
    </source>
</evidence>
<dbReference type="PANTHER" id="PTHR10009">
    <property type="entry name" value="PROTEIN YELLOW-RELATED"/>
    <property type="match status" value="1"/>
</dbReference>
<proteinExistence type="predicted"/>
<accession>A0A937F779</accession>
<dbReference type="Gene3D" id="2.120.10.30">
    <property type="entry name" value="TolB, C-terminal domain"/>
    <property type="match status" value="1"/>
</dbReference>
<reference evidence="3" key="1">
    <citation type="submission" date="2021-01" db="EMBL/GenBank/DDBJ databases">
        <title>Fulvivirga kasyanovii gen. nov., sp nov., a novel member of the phylum Bacteroidetes isolated from seawater in a mussel farm.</title>
        <authorList>
            <person name="Zhao L.-H."/>
            <person name="Wang Z.-J."/>
        </authorList>
    </citation>
    <scope>NUCLEOTIDE SEQUENCE</scope>
    <source>
        <strain evidence="3">2943</strain>
    </source>
</reference>
<protein>
    <recommendedName>
        <fullName evidence="5">Major royal jelly protein</fullName>
    </recommendedName>
</protein>
<comment type="subcellular location">
    <subcellularLocation>
        <location evidence="1">Secreted</location>
    </subcellularLocation>
</comment>